<feature type="region of interest" description="Disordered" evidence="1">
    <location>
        <begin position="32"/>
        <end position="63"/>
    </location>
</feature>
<evidence type="ECO:0008006" key="4">
    <source>
        <dbReference type="Google" id="ProtNLM"/>
    </source>
</evidence>
<evidence type="ECO:0000313" key="2">
    <source>
        <dbReference type="EMBL" id="KAH6587161.1"/>
    </source>
</evidence>
<dbReference type="EMBL" id="JAFCIX010000568">
    <property type="protein sequence ID" value="KAH6587161.1"/>
    <property type="molecule type" value="Genomic_DNA"/>
</dbReference>
<evidence type="ECO:0000256" key="1">
    <source>
        <dbReference type="SAM" id="MobiDB-lite"/>
    </source>
</evidence>
<accession>A0ABQ8EVC7</accession>
<keyword evidence="3" id="KW-1185">Reference proteome</keyword>
<organism evidence="2 3">
    <name type="scientific">Batrachochytrium salamandrivorans</name>
    <dbReference type="NCBI Taxonomy" id="1357716"/>
    <lineage>
        <taxon>Eukaryota</taxon>
        <taxon>Fungi</taxon>
        <taxon>Fungi incertae sedis</taxon>
        <taxon>Chytridiomycota</taxon>
        <taxon>Chytridiomycota incertae sedis</taxon>
        <taxon>Chytridiomycetes</taxon>
        <taxon>Rhizophydiales</taxon>
        <taxon>Rhizophydiales incertae sedis</taxon>
        <taxon>Batrachochytrium</taxon>
    </lineage>
</organism>
<proteinExistence type="predicted"/>
<protein>
    <recommendedName>
        <fullName evidence="4">Ig-like domain-containing protein</fullName>
    </recommendedName>
</protein>
<comment type="caution">
    <text evidence="2">The sequence shown here is derived from an EMBL/GenBank/DDBJ whole genome shotgun (WGS) entry which is preliminary data.</text>
</comment>
<feature type="compositionally biased region" description="Low complexity" evidence="1">
    <location>
        <begin position="32"/>
        <end position="42"/>
    </location>
</feature>
<gene>
    <name evidence="2" type="ORF">BASA50_001440</name>
</gene>
<dbReference type="Proteomes" id="UP001648503">
    <property type="component" value="Unassembled WGS sequence"/>
</dbReference>
<reference evidence="2 3" key="1">
    <citation type="submission" date="2021-02" db="EMBL/GenBank/DDBJ databases">
        <title>Variation within the Batrachochytrium salamandrivorans European outbreak.</title>
        <authorList>
            <person name="Kelly M."/>
            <person name="Pasmans F."/>
            <person name="Shea T.P."/>
            <person name="Munoz J.F."/>
            <person name="Carranza S."/>
            <person name="Cuomo C.A."/>
            <person name="Martel A."/>
        </authorList>
    </citation>
    <scope>NUCLEOTIDE SEQUENCE [LARGE SCALE GENOMIC DNA]</scope>
    <source>
        <strain evidence="2 3">AMFP18/2</strain>
    </source>
</reference>
<sequence>MFRPASRAFRAAATCSGSSRFTAFGRSAAAGASSSYSTAGSSNPFSRLPSAPQPTSPLFNSSPSTATLTPALSTASTLSTMTCRGAFSFTLCWIDDDTT</sequence>
<name>A0ABQ8EVC7_9FUNG</name>
<evidence type="ECO:0000313" key="3">
    <source>
        <dbReference type="Proteomes" id="UP001648503"/>
    </source>
</evidence>